<dbReference type="GO" id="GO:0016117">
    <property type="term" value="P:carotenoid biosynthetic process"/>
    <property type="evidence" value="ECO:0007669"/>
    <property type="project" value="UniProtKB-KW"/>
</dbReference>
<comment type="catalytic activity">
    <reaction evidence="1">
        <text>2 (2E,6E,10E)-geranylgeranyl diphosphate = 15-cis-phytoene + 2 diphosphate</text>
        <dbReference type="Rhea" id="RHEA:34475"/>
        <dbReference type="ChEBI" id="CHEBI:27787"/>
        <dbReference type="ChEBI" id="CHEBI:33019"/>
        <dbReference type="ChEBI" id="CHEBI:58756"/>
        <dbReference type="EC" id="2.5.1.32"/>
    </reaction>
</comment>
<dbReference type="STRING" id="33114.A0A2G2W1E0"/>
<keyword evidence="3" id="KW-0125">Carotenoid biosynthesis</keyword>
<dbReference type="PANTHER" id="PTHR31480">
    <property type="entry name" value="BIFUNCTIONAL LYCOPENE CYCLASE/PHYTOENE SYNTHASE"/>
    <property type="match status" value="1"/>
</dbReference>
<evidence type="ECO:0000256" key="2">
    <source>
        <dbReference type="ARBA" id="ARBA00012396"/>
    </source>
</evidence>
<dbReference type="OrthoDB" id="6600518at2759"/>
<keyword evidence="5" id="KW-1185">Reference proteome</keyword>
<sequence length="186" mass="21825">MLEGKLDMKDLGVADVILGIKIHRTPQGLALSQSHYIKKVLDKFKYMEFDIAKTPLDASFTLRKNEEPVKKQNGSRISWRIFLIDPNQWHHTSRGRVYLPQDELAQEGLGLFDGDIFAGRVADKWRIFMKKQIQRARKFFDEAEKEVTELSASSRWPYFLVDQWTNCYGMKETRKKIEQKLNETLD</sequence>
<dbReference type="Pfam" id="PF00494">
    <property type="entry name" value="SQS_PSY"/>
    <property type="match status" value="1"/>
</dbReference>
<dbReference type="EC" id="2.5.1.32" evidence="2"/>
<reference evidence="4 5" key="1">
    <citation type="journal article" date="2017" name="Genome Biol.">
        <title>New reference genome sequences of hot pepper reveal the massive evolution of plant disease-resistance genes by retroduplication.</title>
        <authorList>
            <person name="Kim S."/>
            <person name="Park J."/>
            <person name="Yeom S.I."/>
            <person name="Kim Y.M."/>
            <person name="Seo E."/>
            <person name="Kim K.T."/>
            <person name="Kim M.S."/>
            <person name="Lee J.M."/>
            <person name="Cheong K."/>
            <person name="Shin H.S."/>
            <person name="Kim S.B."/>
            <person name="Han K."/>
            <person name="Lee J."/>
            <person name="Park M."/>
            <person name="Lee H.A."/>
            <person name="Lee H.Y."/>
            <person name="Lee Y."/>
            <person name="Oh S."/>
            <person name="Lee J.H."/>
            <person name="Choi E."/>
            <person name="Choi E."/>
            <person name="Lee S.E."/>
            <person name="Jeon J."/>
            <person name="Kim H."/>
            <person name="Choi G."/>
            <person name="Song H."/>
            <person name="Lee J."/>
            <person name="Lee S.C."/>
            <person name="Kwon J.K."/>
            <person name="Lee H.Y."/>
            <person name="Koo N."/>
            <person name="Hong Y."/>
            <person name="Kim R.W."/>
            <person name="Kang W.H."/>
            <person name="Huh J.H."/>
            <person name="Kang B.C."/>
            <person name="Yang T.J."/>
            <person name="Lee Y.H."/>
            <person name="Bennetzen J.L."/>
            <person name="Choi D."/>
        </authorList>
    </citation>
    <scope>NUCLEOTIDE SEQUENCE [LARGE SCALE GENOMIC DNA]</scope>
    <source>
        <strain evidence="5">cv. PBC81</strain>
    </source>
</reference>
<gene>
    <name evidence="4" type="ORF">CQW23_22630</name>
</gene>
<dbReference type="Gene3D" id="1.10.600.10">
    <property type="entry name" value="Farnesyl Diphosphate Synthase"/>
    <property type="match status" value="1"/>
</dbReference>
<comment type="caution">
    <text evidence="4">The sequence shown here is derived from an EMBL/GenBank/DDBJ whole genome shotgun (WGS) entry which is preliminary data.</text>
</comment>
<evidence type="ECO:0000256" key="1">
    <source>
        <dbReference type="ARBA" id="ARBA00001805"/>
    </source>
</evidence>
<dbReference type="AlphaFoldDB" id="A0A2G2W1E0"/>
<proteinExistence type="predicted"/>
<organism evidence="4 5">
    <name type="scientific">Capsicum baccatum</name>
    <name type="common">Peruvian pepper</name>
    <dbReference type="NCBI Taxonomy" id="33114"/>
    <lineage>
        <taxon>Eukaryota</taxon>
        <taxon>Viridiplantae</taxon>
        <taxon>Streptophyta</taxon>
        <taxon>Embryophyta</taxon>
        <taxon>Tracheophyta</taxon>
        <taxon>Spermatophyta</taxon>
        <taxon>Magnoliopsida</taxon>
        <taxon>eudicotyledons</taxon>
        <taxon>Gunneridae</taxon>
        <taxon>Pentapetalae</taxon>
        <taxon>asterids</taxon>
        <taxon>lamiids</taxon>
        <taxon>Solanales</taxon>
        <taxon>Solanaceae</taxon>
        <taxon>Solanoideae</taxon>
        <taxon>Capsiceae</taxon>
        <taxon>Capsicum</taxon>
    </lineage>
</organism>
<dbReference type="GO" id="GO:0046905">
    <property type="term" value="F:15-cis-phytoene synthase activity"/>
    <property type="evidence" value="ECO:0007669"/>
    <property type="project" value="UniProtKB-EC"/>
</dbReference>
<accession>A0A2G2W1E0</accession>
<protein>
    <recommendedName>
        <fullName evidence="2">15-cis-phytoene synthase</fullName>
        <ecNumber evidence="2">2.5.1.32</ecNumber>
    </recommendedName>
</protein>
<reference evidence="5" key="2">
    <citation type="journal article" date="2017" name="J. Anim. Genet.">
        <title>Multiple reference genome sequences of hot pepper reveal the massive evolution of plant disease resistance genes by retroduplication.</title>
        <authorList>
            <person name="Kim S."/>
            <person name="Park J."/>
            <person name="Yeom S.-I."/>
            <person name="Kim Y.-M."/>
            <person name="Seo E."/>
            <person name="Kim K.-T."/>
            <person name="Kim M.-S."/>
            <person name="Lee J.M."/>
            <person name="Cheong K."/>
            <person name="Shin H.-S."/>
            <person name="Kim S.-B."/>
            <person name="Han K."/>
            <person name="Lee J."/>
            <person name="Park M."/>
            <person name="Lee H.-A."/>
            <person name="Lee H.-Y."/>
            <person name="Lee Y."/>
            <person name="Oh S."/>
            <person name="Lee J.H."/>
            <person name="Choi E."/>
            <person name="Choi E."/>
            <person name="Lee S.E."/>
            <person name="Jeon J."/>
            <person name="Kim H."/>
            <person name="Choi G."/>
            <person name="Song H."/>
            <person name="Lee J."/>
            <person name="Lee S.-C."/>
            <person name="Kwon J.-K."/>
            <person name="Lee H.-Y."/>
            <person name="Koo N."/>
            <person name="Hong Y."/>
            <person name="Kim R.W."/>
            <person name="Kang W.-H."/>
            <person name="Huh J.H."/>
            <person name="Kang B.-C."/>
            <person name="Yang T.-J."/>
            <person name="Lee Y.-H."/>
            <person name="Bennetzen J.L."/>
            <person name="Choi D."/>
        </authorList>
    </citation>
    <scope>NUCLEOTIDE SEQUENCE [LARGE SCALE GENOMIC DNA]</scope>
    <source>
        <strain evidence="5">cv. PBC81</strain>
    </source>
</reference>
<dbReference type="InterPro" id="IPR002060">
    <property type="entry name" value="Squ/phyt_synthse"/>
</dbReference>
<dbReference type="EMBL" id="MLFT02000009">
    <property type="protein sequence ID" value="PHT39057.1"/>
    <property type="molecule type" value="Genomic_DNA"/>
</dbReference>
<evidence type="ECO:0000313" key="5">
    <source>
        <dbReference type="Proteomes" id="UP000224567"/>
    </source>
</evidence>
<evidence type="ECO:0000313" key="4">
    <source>
        <dbReference type="EMBL" id="PHT39057.1"/>
    </source>
</evidence>
<dbReference type="Proteomes" id="UP000224567">
    <property type="component" value="Unassembled WGS sequence"/>
</dbReference>
<name>A0A2G2W1E0_CAPBA</name>
<dbReference type="SUPFAM" id="SSF48576">
    <property type="entry name" value="Terpenoid synthases"/>
    <property type="match status" value="1"/>
</dbReference>
<evidence type="ECO:0000256" key="3">
    <source>
        <dbReference type="ARBA" id="ARBA00022746"/>
    </source>
</evidence>
<dbReference type="InterPro" id="IPR008949">
    <property type="entry name" value="Isoprenoid_synthase_dom_sf"/>
</dbReference>